<dbReference type="Gene3D" id="1.20.120.160">
    <property type="entry name" value="HPT domain"/>
    <property type="match status" value="1"/>
</dbReference>
<name>A0A6S6SUC3_9BACT</name>
<dbReference type="GO" id="GO:0016301">
    <property type="term" value="F:kinase activity"/>
    <property type="evidence" value="ECO:0007669"/>
    <property type="project" value="UniProtKB-KW"/>
</dbReference>
<protein>
    <submittedName>
        <fullName evidence="1">SENSORY TRANSDUCTION HISTIDINE KINASE</fullName>
    </submittedName>
</protein>
<dbReference type="GO" id="GO:0000160">
    <property type="term" value="P:phosphorelay signal transduction system"/>
    <property type="evidence" value="ECO:0007669"/>
    <property type="project" value="InterPro"/>
</dbReference>
<accession>A0A6S6SUC3</accession>
<keyword evidence="1" id="KW-0418">Kinase</keyword>
<keyword evidence="1" id="KW-0808">Transferase</keyword>
<dbReference type="SUPFAM" id="SSF47226">
    <property type="entry name" value="Histidine-containing phosphotransfer domain, HPT domain"/>
    <property type="match status" value="1"/>
</dbReference>
<dbReference type="InterPro" id="IPR036641">
    <property type="entry name" value="HPT_dom_sf"/>
</dbReference>
<organism evidence="1">
    <name type="scientific">uncultured Sulfurovum sp</name>
    <dbReference type="NCBI Taxonomy" id="269237"/>
    <lineage>
        <taxon>Bacteria</taxon>
        <taxon>Pseudomonadati</taxon>
        <taxon>Campylobacterota</taxon>
        <taxon>Epsilonproteobacteria</taxon>
        <taxon>Campylobacterales</taxon>
        <taxon>Sulfurovaceae</taxon>
        <taxon>Sulfurovum</taxon>
        <taxon>environmental samples</taxon>
    </lineage>
</organism>
<sequence>MPYQTALPNSKYINTNLGLKYLNGNKKLYNKVLKSFLIRYQFLELDKLNNEKFTSTIHTIKGLSLTLGMEKLSLLSTQLHQKKNEQSLKEFSEVLSIIISDLTKI</sequence>
<evidence type="ECO:0000313" key="1">
    <source>
        <dbReference type="EMBL" id="CAA6809452.1"/>
    </source>
</evidence>
<dbReference type="AlphaFoldDB" id="A0A6S6SUC3"/>
<reference evidence="1" key="1">
    <citation type="submission" date="2020-01" db="EMBL/GenBank/DDBJ databases">
        <authorList>
            <person name="Meier V. D."/>
            <person name="Meier V D."/>
        </authorList>
    </citation>
    <scope>NUCLEOTIDE SEQUENCE</scope>
    <source>
        <strain evidence="1">HLG_WM_MAG_05</strain>
    </source>
</reference>
<gene>
    <name evidence="1" type="ORF">HELGO_WM13794</name>
</gene>
<dbReference type="EMBL" id="CACVAU010000031">
    <property type="protein sequence ID" value="CAA6809452.1"/>
    <property type="molecule type" value="Genomic_DNA"/>
</dbReference>
<proteinExistence type="predicted"/>